<organism evidence="15 16">
    <name type="scientific">Petrachloros mirabilis ULC683</name>
    <dbReference type="NCBI Taxonomy" id="2781853"/>
    <lineage>
        <taxon>Bacteria</taxon>
        <taxon>Bacillati</taxon>
        <taxon>Cyanobacteriota</taxon>
        <taxon>Cyanophyceae</taxon>
        <taxon>Synechococcales</taxon>
        <taxon>Petrachlorosaceae</taxon>
        <taxon>Petrachloros</taxon>
        <taxon>Petrachloros mirabilis</taxon>
    </lineage>
</organism>
<keyword evidence="8 12" id="KW-0808">Transferase</keyword>
<dbReference type="GO" id="GO:0034213">
    <property type="term" value="P:quinolinate catabolic process"/>
    <property type="evidence" value="ECO:0007669"/>
    <property type="project" value="TreeGrafter"/>
</dbReference>
<dbReference type="PANTHER" id="PTHR32179:SF3">
    <property type="entry name" value="NICOTINATE-NUCLEOTIDE PYROPHOSPHORYLASE [CARBOXYLATING]"/>
    <property type="match status" value="1"/>
</dbReference>
<dbReference type="InterPro" id="IPR027277">
    <property type="entry name" value="NadC/ModD"/>
</dbReference>
<dbReference type="EMBL" id="WVIC01000017">
    <property type="protein sequence ID" value="NCJ06848.1"/>
    <property type="molecule type" value="Genomic_DNA"/>
</dbReference>
<evidence type="ECO:0000259" key="14">
    <source>
        <dbReference type="Pfam" id="PF02749"/>
    </source>
</evidence>
<evidence type="ECO:0000256" key="4">
    <source>
        <dbReference type="ARBA" id="ARBA00011218"/>
    </source>
</evidence>
<dbReference type="GO" id="GO:0005737">
    <property type="term" value="C:cytoplasm"/>
    <property type="evidence" value="ECO:0007669"/>
    <property type="project" value="TreeGrafter"/>
</dbReference>
<dbReference type="FunFam" id="3.20.20.70:FF:000030">
    <property type="entry name" value="Nicotinate-nucleotide pyrophosphorylase, carboxylating"/>
    <property type="match status" value="1"/>
</dbReference>
<dbReference type="Pfam" id="PF02749">
    <property type="entry name" value="QRPTase_N"/>
    <property type="match status" value="1"/>
</dbReference>
<dbReference type="Gene3D" id="3.90.1170.20">
    <property type="entry name" value="Quinolinate phosphoribosyl transferase, N-terminal domain"/>
    <property type="match status" value="1"/>
</dbReference>
<dbReference type="InterPro" id="IPR013785">
    <property type="entry name" value="Aldolase_TIM"/>
</dbReference>
<comment type="function">
    <text evidence="1">Involved in the catabolism of quinolinic acid (QA).</text>
</comment>
<dbReference type="AlphaFoldDB" id="A0A8K1ZZI5"/>
<dbReference type="FunFam" id="3.90.1170.20:FF:000001">
    <property type="entry name" value="Nicotinate-nucleotide diphosphorylase (Carboxylating)"/>
    <property type="match status" value="1"/>
</dbReference>
<dbReference type="SUPFAM" id="SSF51690">
    <property type="entry name" value="Nicotinate/Quinolinate PRTase C-terminal domain-like"/>
    <property type="match status" value="1"/>
</dbReference>
<dbReference type="EC" id="2.4.2.19" evidence="5"/>
<sequence length="284" mass="30537">MLLDPMLRDWLAEDLGRGDRATQALLSFGSASDSVGSDWVTGVFRLKQPGVVAGLPLAARVFALLDDQVVFSPRVQEGETCEAQTVIAEIQGSMAAILMGERVALNLLMRLSGVATLTHCYVLRLAGFSTQLADTRKTTPGLRVLEKYATRLGGGCNHRFGLDDAVMLKDNHIVAAGGIGAAIACARQSMPFPLALEVETETLAQVQECLEYPVDIIMLDNMPLDILKAAVKLIRERRPTTKIEASGNITLDTLGSVAETGVDYISTSAPITQAPWLDISLRLT</sequence>
<dbReference type="InterPro" id="IPR002638">
    <property type="entry name" value="Quinolinate_PRibosylTrfase_C"/>
</dbReference>
<protein>
    <recommendedName>
        <fullName evidence="11">Probable nicotinate-nucleotide pyrophosphorylase [carboxylating]</fullName>
        <ecNumber evidence="5">2.4.2.19</ecNumber>
    </recommendedName>
    <alternativeName>
        <fullName evidence="9">Quinolinate phosphoribosyltransferase [decarboxylating]</fullName>
    </alternativeName>
</protein>
<keyword evidence="16" id="KW-1185">Reference proteome</keyword>
<name>A0A8K1ZZI5_9CYAN</name>
<dbReference type="GO" id="GO:0004514">
    <property type="term" value="F:nicotinate-nucleotide diphosphorylase (carboxylating) activity"/>
    <property type="evidence" value="ECO:0007669"/>
    <property type="project" value="UniProtKB-EC"/>
</dbReference>
<evidence type="ECO:0000256" key="6">
    <source>
        <dbReference type="ARBA" id="ARBA00022642"/>
    </source>
</evidence>
<comment type="pathway">
    <text evidence="2">Cofactor biosynthesis; NAD(+) biosynthesis; nicotinate D-ribonucleotide from quinolinate: step 1/1.</text>
</comment>
<evidence type="ECO:0000259" key="13">
    <source>
        <dbReference type="Pfam" id="PF01729"/>
    </source>
</evidence>
<dbReference type="UniPathway" id="UPA00253">
    <property type="reaction ID" value="UER00331"/>
</dbReference>
<dbReference type="Proteomes" id="UP000607397">
    <property type="component" value="Unassembled WGS sequence"/>
</dbReference>
<feature type="domain" description="Quinolinate phosphoribosyl transferase N-terminal" evidence="14">
    <location>
        <begin position="36"/>
        <end position="112"/>
    </location>
</feature>
<keyword evidence="7 12" id="KW-0328">Glycosyltransferase</keyword>
<comment type="subunit">
    <text evidence="4">Hexamer formed by 3 homodimers.</text>
</comment>
<comment type="caution">
    <text evidence="15">The sequence shown here is derived from an EMBL/GenBank/DDBJ whole genome shotgun (WGS) entry which is preliminary data.</text>
</comment>
<evidence type="ECO:0000256" key="10">
    <source>
        <dbReference type="ARBA" id="ARBA00047445"/>
    </source>
</evidence>
<dbReference type="InterPro" id="IPR036068">
    <property type="entry name" value="Nicotinate_pribotase-like_C"/>
</dbReference>
<dbReference type="PANTHER" id="PTHR32179">
    <property type="entry name" value="NICOTINATE-NUCLEOTIDE PYROPHOSPHORYLASE [CARBOXYLATING]"/>
    <property type="match status" value="1"/>
</dbReference>
<comment type="similarity">
    <text evidence="3 12">Belongs to the NadC/ModD family.</text>
</comment>
<evidence type="ECO:0000313" key="15">
    <source>
        <dbReference type="EMBL" id="NCJ06848.1"/>
    </source>
</evidence>
<proteinExistence type="inferred from homology"/>
<keyword evidence="6" id="KW-0662">Pyridine nucleotide biosynthesis</keyword>
<evidence type="ECO:0000256" key="11">
    <source>
        <dbReference type="ARBA" id="ARBA00069173"/>
    </source>
</evidence>
<dbReference type="PIRSF" id="PIRSF006250">
    <property type="entry name" value="NadC_ModD"/>
    <property type="match status" value="1"/>
</dbReference>
<dbReference type="SUPFAM" id="SSF54675">
    <property type="entry name" value="Nicotinate/Quinolinate PRTase N-terminal domain-like"/>
    <property type="match status" value="1"/>
</dbReference>
<evidence type="ECO:0000256" key="12">
    <source>
        <dbReference type="PIRNR" id="PIRNR006250"/>
    </source>
</evidence>
<dbReference type="NCBIfam" id="TIGR00078">
    <property type="entry name" value="nadC"/>
    <property type="match status" value="1"/>
</dbReference>
<evidence type="ECO:0000256" key="5">
    <source>
        <dbReference type="ARBA" id="ARBA00011944"/>
    </source>
</evidence>
<dbReference type="CDD" id="cd01572">
    <property type="entry name" value="QPRTase"/>
    <property type="match status" value="1"/>
</dbReference>
<evidence type="ECO:0000256" key="9">
    <source>
        <dbReference type="ARBA" id="ARBA00033102"/>
    </source>
</evidence>
<dbReference type="RefSeq" id="WP_161825351.1">
    <property type="nucleotide sequence ID" value="NZ_WVIC01000017.1"/>
</dbReference>
<feature type="domain" description="Quinolinate phosphoribosyl transferase C-terminal" evidence="13">
    <location>
        <begin position="114"/>
        <end position="282"/>
    </location>
</feature>
<dbReference type="GO" id="GO:0009435">
    <property type="term" value="P:NAD+ biosynthetic process"/>
    <property type="evidence" value="ECO:0007669"/>
    <property type="project" value="UniProtKB-UniPathway"/>
</dbReference>
<reference evidence="15" key="1">
    <citation type="submission" date="2019-12" db="EMBL/GenBank/DDBJ databases">
        <title>High-Quality draft genome sequences of three cyanobacteria isolated from the limestone walls of the Old Cathedral of Coimbra.</title>
        <authorList>
            <person name="Tiago I."/>
            <person name="Soares F."/>
            <person name="Portugal A."/>
        </authorList>
    </citation>
    <scope>NUCLEOTIDE SEQUENCE [LARGE SCALE GENOMIC DNA]</scope>
    <source>
        <strain evidence="15">C</strain>
    </source>
</reference>
<evidence type="ECO:0000256" key="8">
    <source>
        <dbReference type="ARBA" id="ARBA00022679"/>
    </source>
</evidence>
<evidence type="ECO:0000256" key="3">
    <source>
        <dbReference type="ARBA" id="ARBA00009400"/>
    </source>
</evidence>
<comment type="catalytic activity">
    <reaction evidence="10">
        <text>nicotinate beta-D-ribonucleotide + CO2 + diphosphate = quinolinate + 5-phospho-alpha-D-ribose 1-diphosphate + 2 H(+)</text>
        <dbReference type="Rhea" id="RHEA:12733"/>
        <dbReference type="ChEBI" id="CHEBI:15378"/>
        <dbReference type="ChEBI" id="CHEBI:16526"/>
        <dbReference type="ChEBI" id="CHEBI:29959"/>
        <dbReference type="ChEBI" id="CHEBI:33019"/>
        <dbReference type="ChEBI" id="CHEBI:57502"/>
        <dbReference type="ChEBI" id="CHEBI:58017"/>
        <dbReference type="EC" id="2.4.2.19"/>
    </reaction>
</comment>
<evidence type="ECO:0000256" key="1">
    <source>
        <dbReference type="ARBA" id="ARBA00003237"/>
    </source>
</evidence>
<evidence type="ECO:0000256" key="2">
    <source>
        <dbReference type="ARBA" id="ARBA00004893"/>
    </source>
</evidence>
<dbReference type="Gene3D" id="3.20.20.70">
    <property type="entry name" value="Aldolase class I"/>
    <property type="match status" value="1"/>
</dbReference>
<evidence type="ECO:0000256" key="7">
    <source>
        <dbReference type="ARBA" id="ARBA00022676"/>
    </source>
</evidence>
<dbReference type="InterPro" id="IPR037128">
    <property type="entry name" value="Quinolinate_PRibosylTase_N_sf"/>
</dbReference>
<dbReference type="Pfam" id="PF01729">
    <property type="entry name" value="QRPTase_C"/>
    <property type="match status" value="1"/>
</dbReference>
<dbReference type="InterPro" id="IPR022412">
    <property type="entry name" value="Quinolinate_PRibosylTrfase_N"/>
</dbReference>
<dbReference type="InterPro" id="IPR004393">
    <property type="entry name" value="NadC"/>
</dbReference>
<accession>A0A8K1ZZI5</accession>
<gene>
    <name evidence="15" type="ORF">GS597_10070</name>
</gene>
<evidence type="ECO:0000313" key="16">
    <source>
        <dbReference type="Proteomes" id="UP000607397"/>
    </source>
</evidence>